<feature type="domain" description="C2H2-type" evidence="14">
    <location>
        <begin position="192"/>
        <end position="219"/>
    </location>
</feature>
<feature type="domain" description="C2H2-type" evidence="14">
    <location>
        <begin position="248"/>
        <end position="275"/>
    </location>
</feature>
<dbReference type="InterPro" id="IPR013087">
    <property type="entry name" value="Znf_C2H2_type"/>
</dbReference>
<evidence type="ECO:0000256" key="3">
    <source>
        <dbReference type="ARBA" id="ARBA00006991"/>
    </source>
</evidence>
<evidence type="ECO:0000256" key="2">
    <source>
        <dbReference type="ARBA" id="ARBA00004123"/>
    </source>
</evidence>
<dbReference type="InterPro" id="IPR036236">
    <property type="entry name" value="Znf_C2H2_sf"/>
</dbReference>
<dbReference type="GO" id="GO:0001228">
    <property type="term" value="F:DNA-binding transcription activator activity, RNA polymerase II-specific"/>
    <property type="evidence" value="ECO:0007669"/>
    <property type="project" value="TreeGrafter"/>
</dbReference>
<evidence type="ECO:0000256" key="9">
    <source>
        <dbReference type="ARBA" id="ARBA00023125"/>
    </source>
</evidence>
<keyword evidence="5" id="KW-0677">Repeat</keyword>
<evidence type="ECO:0000256" key="1">
    <source>
        <dbReference type="ARBA" id="ARBA00003767"/>
    </source>
</evidence>
<protein>
    <recommendedName>
        <fullName evidence="14">C2H2-type domain-containing protein</fullName>
    </recommendedName>
</protein>
<dbReference type="PROSITE" id="PS00028">
    <property type="entry name" value="ZINC_FINGER_C2H2_1"/>
    <property type="match status" value="9"/>
</dbReference>
<feature type="domain" description="C2H2-type" evidence="14">
    <location>
        <begin position="164"/>
        <end position="191"/>
    </location>
</feature>
<feature type="compositionally biased region" description="Polar residues" evidence="13">
    <location>
        <begin position="109"/>
        <end position="129"/>
    </location>
</feature>
<dbReference type="GO" id="GO:0000978">
    <property type="term" value="F:RNA polymerase II cis-regulatory region sequence-specific DNA binding"/>
    <property type="evidence" value="ECO:0007669"/>
    <property type="project" value="TreeGrafter"/>
</dbReference>
<evidence type="ECO:0000256" key="6">
    <source>
        <dbReference type="ARBA" id="ARBA00022771"/>
    </source>
</evidence>
<dbReference type="FunFam" id="3.30.160.60:FF:001289">
    <property type="entry name" value="Zinc finger protein 574"/>
    <property type="match status" value="2"/>
</dbReference>
<dbReference type="Pfam" id="PF00096">
    <property type="entry name" value="zf-C2H2"/>
    <property type="match status" value="7"/>
</dbReference>
<dbReference type="Gene3D" id="3.30.160.60">
    <property type="entry name" value="Classic Zinc Finger"/>
    <property type="match status" value="9"/>
</dbReference>
<comment type="similarity">
    <text evidence="3">Belongs to the krueppel C2H2-type zinc-finger protein family.</text>
</comment>
<dbReference type="Ensembl" id="ENSSORT00005004197.1">
    <property type="protein sequence ID" value="ENSSORP00005004077.1"/>
    <property type="gene ID" value="ENSSORG00005002489.1"/>
</dbReference>
<proteinExistence type="inferred from homology"/>
<dbReference type="FunFam" id="3.30.160.60:FF:002274">
    <property type="entry name" value="Zinc finger protein 432"/>
    <property type="match status" value="1"/>
</dbReference>
<dbReference type="GO" id="GO:0005634">
    <property type="term" value="C:nucleus"/>
    <property type="evidence" value="ECO:0007669"/>
    <property type="project" value="UniProtKB-SubCell"/>
</dbReference>
<dbReference type="GO" id="GO:0008270">
    <property type="term" value="F:zinc ion binding"/>
    <property type="evidence" value="ECO:0007669"/>
    <property type="project" value="UniProtKB-KW"/>
</dbReference>
<dbReference type="InParanoid" id="A0A672YHM1"/>
<accession>A0A672YHM1</accession>
<dbReference type="FunFam" id="3.30.160.60:FF:001155">
    <property type="entry name" value="Zinc finger 30C"/>
    <property type="match status" value="1"/>
</dbReference>
<dbReference type="FunFam" id="3.30.160.60:FF:000100">
    <property type="entry name" value="Zinc finger 45-like"/>
    <property type="match status" value="1"/>
</dbReference>
<feature type="region of interest" description="Disordered" evidence="13">
    <location>
        <begin position="297"/>
        <end position="318"/>
    </location>
</feature>
<keyword evidence="16" id="KW-1185">Reference proteome</keyword>
<organism evidence="15 16">
    <name type="scientific">Sphaeramia orbicularis</name>
    <name type="common">orbiculate cardinalfish</name>
    <dbReference type="NCBI Taxonomy" id="375764"/>
    <lineage>
        <taxon>Eukaryota</taxon>
        <taxon>Metazoa</taxon>
        <taxon>Chordata</taxon>
        <taxon>Craniata</taxon>
        <taxon>Vertebrata</taxon>
        <taxon>Euteleostomi</taxon>
        <taxon>Actinopterygii</taxon>
        <taxon>Neopterygii</taxon>
        <taxon>Teleostei</taxon>
        <taxon>Neoteleostei</taxon>
        <taxon>Acanthomorphata</taxon>
        <taxon>Gobiaria</taxon>
        <taxon>Kurtiformes</taxon>
        <taxon>Apogonoidei</taxon>
        <taxon>Apogonidae</taxon>
        <taxon>Apogoninae</taxon>
        <taxon>Sphaeramia</taxon>
    </lineage>
</organism>
<keyword evidence="6 12" id="KW-0863">Zinc-finger</keyword>
<dbReference type="Proteomes" id="UP000472271">
    <property type="component" value="Chromosome 11"/>
</dbReference>
<dbReference type="AlphaFoldDB" id="A0A672YHM1"/>
<reference evidence="15" key="1">
    <citation type="submission" date="2019-06" db="EMBL/GenBank/DDBJ databases">
        <authorList>
            <consortium name="Wellcome Sanger Institute Data Sharing"/>
        </authorList>
    </citation>
    <scope>NUCLEOTIDE SEQUENCE [LARGE SCALE GENOMIC DNA]</scope>
</reference>
<feature type="domain" description="C2H2-type" evidence="14">
    <location>
        <begin position="357"/>
        <end position="384"/>
    </location>
</feature>
<keyword evidence="10" id="KW-0804">Transcription</keyword>
<evidence type="ECO:0000256" key="5">
    <source>
        <dbReference type="ARBA" id="ARBA00022737"/>
    </source>
</evidence>
<feature type="region of interest" description="Disordered" evidence="13">
    <location>
        <begin position="77"/>
        <end position="133"/>
    </location>
</feature>
<keyword evidence="9" id="KW-0238">DNA-binding</keyword>
<dbReference type="SMART" id="SM00355">
    <property type="entry name" value="ZnF_C2H2"/>
    <property type="match status" value="9"/>
</dbReference>
<keyword evidence="11" id="KW-0539">Nucleus</keyword>
<evidence type="ECO:0000256" key="7">
    <source>
        <dbReference type="ARBA" id="ARBA00022833"/>
    </source>
</evidence>
<comment type="subcellular location">
    <subcellularLocation>
        <location evidence="2">Nucleus</location>
    </subcellularLocation>
</comment>
<keyword evidence="7" id="KW-0862">Zinc</keyword>
<dbReference type="FunFam" id="3.30.160.60:FF:000912">
    <property type="entry name" value="Zinc finger protein 660"/>
    <property type="match status" value="1"/>
</dbReference>
<evidence type="ECO:0000313" key="16">
    <source>
        <dbReference type="Proteomes" id="UP000472271"/>
    </source>
</evidence>
<feature type="domain" description="C2H2-type" evidence="14">
    <location>
        <begin position="276"/>
        <end position="303"/>
    </location>
</feature>
<dbReference type="GO" id="GO:0045596">
    <property type="term" value="P:negative regulation of cell differentiation"/>
    <property type="evidence" value="ECO:0007669"/>
    <property type="project" value="UniProtKB-ARBA"/>
</dbReference>
<keyword evidence="8" id="KW-0805">Transcription regulation</keyword>
<name>A0A672YHM1_9TELE</name>
<dbReference type="FunFam" id="3.30.160.60:FF:002716">
    <property type="entry name" value="Zinc finger protein 212"/>
    <property type="match status" value="1"/>
</dbReference>
<feature type="domain" description="C2H2-type" evidence="14">
    <location>
        <begin position="385"/>
        <end position="412"/>
    </location>
</feature>
<feature type="domain" description="C2H2-type" evidence="14">
    <location>
        <begin position="413"/>
        <end position="438"/>
    </location>
</feature>
<dbReference type="SUPFAM" id="SSF57667">
    <property type="entry name" value="beta-beta-alpha zinc fingers"/>
    <property type="match status" value="5"/>
</dbReference>
<dbReference type="FunFam" id="3.30.160.60:FF:000478">
    <property type="entry name" value="Zinc finger protein 133"/>
    <property type="match status" value="1"/>
</dbReference>
<evidence type="ECO:0000256" key="8">
    <source>
        <dbReference type="ARBA" id="ARBA00023015"/>
    </source>
</evidence>
<evidence type="ECO:0000256" key="4">
    <source>
        <dbReference type="ARBA" id="ARBA00022723"/>
    </source>
</evidence>
<evidence type="ECO:0000256" key="10">
    <source>
        <dbReference type="ARBA" id="ARBA00023163"/>
    </source>
</evidence>
<evidence type="ECO:0000259" key="14">
    <source>
        <dbReference type="PROSITE" id="PS50157"/>
    </source>
</evidence>
<dbReference type="PANTHER" id="PTHR24393">
    <property type="entry name" value="ZINC FINGER PROTEIN"/>
    <property type="match status" value="1"/>
</dbReference>
<feature type="domain" description="C2H2-type" evidence="14">
    <location>
        <begin position="329"/>
        <end position="356"/>
    </location>
</feature>
<evidence type="ECO:0000256" key="11">
    <source>
        <dbReference type="ARBA" id="ARBA00023242"/>
    </source>
</evidence>
<evidence type="ECO:0000313" key="15">
    <source>
        <dbReference type="Ensembl" id="ENSSORP00005004077.1"/>
    </source>
</evidence>
<evidence type="ECO:0000256" key="13">
    <source>
        <dbReference type="SAM" id="MobiDB-lite"/>
    </source>
</evidence>
<reference evidence="15" key="2">
    <citation type="submission" date="2025-08" db="UniProtKB">
        <authorList>
            <consortium name="Ensembl"/>
        </authorList>
    </citation>
    <scope>IDENTIFICATION</scope>
</reference>
<dbReference type="PANTHER" id="PTHR24393:SF15">
    <property type="entry name" value="IP01243P-RELATED"/>
    <property type="match status" value="1"/>
</dbReference>
<evidence type="ECO:0000256" key="12">
    <source>
        <dbReference type="PROSITE-ProRule" id="PRU00042"/>
    </source>
</evidence>
<reference evidence="15" key="3">
    <citation type="submission" date="2025-09" db="UniProtKB">
        <authorList>
            <consortium name="Ensembl"/>
        </authorList>
    </citation>
    <scope>IDENTIFICATION</scope>
</reference>
<dbReference type="PROSITE" id="PS50157">
    <property type="entry name" value="ZINC_FINGER_C2H2_2"/>
    <property type="match status" value="9"/>
</dbReference>
<keyword evidence="4" id="KW-0479">Metal-binding</keyword>
<dbReference type="Pfam" id="PF13894">
    <property type="entry name" value="zf-C2H2_4"/>
    <property type="match status" value="1"/>
</dbReference>
<sequence length="438" mass="50011">MPLEENMNLSLCKSDLSIYLDMNSTQEVLPGEQNWNPSLDQEDLDPPHIKEEQEEVWTNQKADITRLPSTCVLVKSEDDEEKVHSPHLHHRQTMENREEPVEEDCGSGPVSSFNPHLKTQTVEQGSVSLKSEDSAEREFWNDICERQSVMKSSDIHDEGSKTKLHCSECGKTFYFRSVLETHMRVHTGEKPFTCSLCGKKFARKEALVPHMRVHTGEKPFCCSVCGKRFSQKGNLHDHMASHTEVKPFSCSVCQKSFGHKSSIKTHMAAHTGEKLFRCSVCGKRFVHGSSLRRHVRHHSASECDTKTQSNTKKNRDGAVRDVGEQLKQHLCSECGKTFVCRAKLDIHMRVHTGERPFYCSVCGKRFTSNSTLTAHMKVHTGEKPFGCSECGKRFTQKTGVERHMRLHTGEKPFGCVVCQKRFKRKHHVQIHMKVHTRE</sequence>
<feature type="domain" description="C2H2-type" evidence="14">
    <location>
        <begin position="220"/>
        <end position="247"/>
    </location>
</feature>
<dbReference type="FunFam" id="3.30.160.60:FF:001498">
    <property type="entry name" value="Zinc finger protein 404"/>
    <property type="match status" value="1"/>
</dbReference>
<comment type="function">
    <text evidence="1">May be involved in transcriptional regulation.</text>
</comment>